<dbReference type="EMBL" id="JAULSC010000006">
    <property type="protein sequence ID" value="MDO3395784.1"/>
    <property type="molecule type" value="Genomic_DNA"/>
</dbReference>
<dbReference type="SUPFAM" id="SSF53756">
    <property type="entry name" value="UDP-Glycosyltransferase/glycogen phosphorylase"/>
    <property type="match status" value="1"/>
</dbReference>
<keyword evidence="2 5" id="KW-0808">Transferase</keyword>
<dbReference type="PANTHER" id="PTHR45947">
    <property type="entry name" value="SULFOQUINOVOSYL TRANSFERASE SQD2"/>
    <property type="match status" value="1"/>
</dbReference>
<evidence type="ECO:0000259" key="4">
    <source>
        <dbReference type="Pfam" id="PF13579"/>
    </source>
</evidence>
<evidence type="ECO:0000256" key="2">
    <source>
        <dbReference type="ARBA" id="ARBA00022679"/>
    </source>
</evidence>
<sequence length="411" mass="43387">MSVEPSTESLQVVVATVMRREGGSGVQTHVRTVVEHLEATGLPVRVVSPFEATSPLVRPVFAARLALQPLSGAAGVWWYRHWHTAYLRAALDPVLEAARAGAGRPVVYAQCPGSALAALDVRERAGGCEPVVMAVHFNISEADEWAGKGEISAGGRVFRAIRELEARVLPRLDGLVFVSEAARRDCLARVPAAAGVPAVVVPNAVPALPAPPASAPGAAAPVRDLVTVGSVEPRKNQGFLLEVLAEARRRGRPCTLTVVGDGPQRHELQRRSRTLGVEADVRMVGHRTDVPAWLAGHRVYCHAALTESFGIALAEAMRSGLPVLAGAVGGIPEVVRDGVEGRHWPLDDVAAATDLLLDLLDDEEARERMGRAGAARAADELGTHVVVPRLVDFLGSLSVRPARAPAGGAPR</sequence>
<dbReference type="InterPro" id="IPR028098">
    <property type="entry name" value="Glyco_trans_4-like_N"/>
</dbReference>
<evidence type="ECO:0000313" key="6">
    <source>
        <dbReference type="Proteomes" id="UP001168363"/>
    </source>
</evidence>
<feature type="domain" description="Glycosyltransferase subfamily 4-like N-terminal" evidence="4">
    <location>
        <begin position="24"/>
        <end position="203"/>
    </location>
</feature>
<evidence type="ECO:0000313" key="5">
    <source>
        <dbReference type="EMBL" id="MDO3395784.1"/>
    </source>
</evidence>
<comment type="caution">
    <text evidence="5">The sequence shown here is derived from an EMBL/GenBank/DDBJ whole genome shotgun (WGS) entry which is preliminary data.</text>
</comment>
<dbReference type="RefSeq" id="WP_302707328.1">
    <property type="nucleotide sequence ID" value="NZ_JAULSC010000006.1"/>
</dbReference>
<feature type="domain" description="Glycosyl transferase family 1" evidence="3">
    <location>
        <begin position="224"/>
        <end position="374"/>
    </location>
</feature>
<accession>A0ABT8TPA8</accession>
<gene>
    <name evidence="5" type="ORF">QWJ41_08660</name>
</gene>
<evidence type="ECO:0000259" key="3">
    <source>
        <dbReference type="Pfam" id="PF00534"/>
    </source>
</evidence>
<protein>
    <submittedName>
        <fullName evidence="5">Glycosyltransferase family 4 protein</fullName>
        <ecNumber evidence="5">2.4.-.-</ecNumber>
    </submittedName>
</protein>
<proteinExistence type="predicted"/>
<dbReference type="EC" id="2.4.-.-" evidence="5"/>
<dbReference type="InterPro" id="IPR001296">
    <property type="entry name" value="Glyco_trans_1"/>
</dbReference>
<reference evidence="5" key="1">
    <citation type="submission" date="2023-06" db="EMBL/GenBank/DDBJ databases">
        <title>Genome sequence of Nocardioides sp. SOB44.</title>
        <authorList>
            <person name="Zhang G."/>
        </authorList>
    </citation>
    <scope>NUCLEOTIDE SEQUENCE</scope>
    <source>
        <strain evidence="5">SOB44</strain>
    </source>
</reference>
<dbReference type="InterPro" id="IPR050194">
    <property type="entry name" value="Glycosyltransferase_grp1"/>
</dbReference>
<dbReference type="Proteomes" id="UP001168363">
    <property type="component" value="Unassembled WGS sequence"/>
</dbReference>
<dbReference type="Pfam" id="PF00534">
    <property type="entry name" value="Glycos_transf_1"/>
    <property type="match status" value="1"/>
</dbReference>
<dbReference type="PANTHER" id="PTHR45947:SF3">
    <property type="entry name" value="SULFOQUINOVOSYL TRANSFERASE SQD2"/>
    <property type="match status" value="1"/>
</dbReference>
<evidence type="ECO:0000256" key="1">
    <source>
        <dbReference type="ARBA" id="ARBA00022676"/>
    </source>
</evidence>
<organism evidence="5 6">
    <name type="scientific">Nocardioides cremeus</name>
    <dbReference type="NCBI Taxonomy" id="3058044"/>
    <lineage>
        <taxon>Bacteria</taxon>
        <taxon>Bacillati</taxon>
        <taxon>Actinomycetota</taxon>
        <taxon>Actinomycetes</taxon>
        <taxon>Propionibacteriales</taxon>
        <taxon>Nocardioidaceae</taxon>
        <taxon>Nocardioides</taxon>
    </lineage>
</organism>
<keyword evidence="6" id="KW-1185">Reference proteome</keyword>
<keyword evidence="1 5" id="KW-0328">Glycosyltransferase</keyword>
<dbReference type="GO" id="GO:0016757">
    <property type="term" value="F:glycosyltransferase activity"/>
    <property type="evidence" value="ECO:0007669"/>
    <property type="project" value="UniProtKB-KW"/>
</dbReference>
<dbReference type="CDD" id="cd03801">
    <property type="entry name" value="GT4_PimA-like"/>
    <property type="match status" value="1"/>
</dbReference>
<dbReference type="Pfam" id="PF13579">
    <property type="entry name" value="Glyco_trans_4_4"/>
    <property type="match status" value="1"/>
</dbReference>
<name>A0ABT8TPA8_9ACTN</name>
<dbReference type="Gene3D" id="3.40.50.2000">
    <property type="entry name" value="Glycogen Phosphorylase B"/>
    <property type="match status" value="2"/>
</dbReference>